<evidence type="ECO:0000313" key="3">
    <source>
        <dbReference type="Proteomes" id="UP000593567"/>
    </source>
</evidence>
<accession>A0A7J7IRZ7</accession>
<reference evidence="2" key="1">
    <citation type="submission" date="2020-06" db="EMBL/GenBank/DDBJ databases">
        <title>Draft genome of Bugula neritina, a colonial animal packing powerful symbionts and potential medicines.</title>
        <authorList>
            <person name="Rayko M."/>
        </authorList>
    </citation>
    <scope>NUCLEOTIDE SEQUENCE [LARGE SCALE GENOMIC DNA]</scope>
    <source>
        <strain evidence="2">Kwan_BN1</strain>
    </source>
</reference>
<comment type="caution">
    <text evidence="2">The sequence shown here is derived from an EMBL/GenBank/DDBJ whole genome shotgun (WGS) entry which is preliminary data.</text>
</comment>
<feature type="region of interest" description="Disordered" evidence="1">
    <location>
        <begin position="421"/>
        <end position="443"/>
    </location>
</feature>
<evidence type="ECO:0000256" key="1">
    <source>
        <dbReference type="SAM" id="MobiDB-lite"/>
    </source>
</evidence>
<dbReference type="OrthoDB" id="10072101at2759"/>
<name>A0A7J7IRZ7_BUGNE</name>
<dbReference type="AlphaFoldDB" id="A0A7J7IRZ7"/>
<sequence length="1125" mass="128635">MDGDTDIGVAFLPPVKQMSLDQLSQLYHAMFMVSVPDETVEAALTKICGSMPKFASRAEILPVLQEIHDRREFEENAYWDFRALVVNDNQSLAVKDALLFLQIIHGDKFSTAHWQQFLDSRIDRAADVSWAEIRRWIFAIPMEGDENSKHFQQLESEIASFNDQRAQEMLEGYEQRNRIKHSKEKFEYSQRLKKQAQAKLNVWEVNGLDDFLKDEEENVGKTQELKRDKVMASDILDLMEQKYTRLREKLLQIMGRLFSGEMTWEIMADSERYDLIDELIAEERRLRLSGSLPNHCFDLPGACIHSEFSSLEGLMGSIEASYEKQPPAASDYWQQTLEHKTTLGQVLIDLLSRSNQELEIFSSSSKKVKSTKNGIKVLFCQLQRQLLVIDKQSSFFNSAVSVGLCERSSCTEHYEIDRSRREHLASQQLSSHHTHRNAATSSSTMTAADLNSLSLRDLLTLVVRQVQERHSAEQSLMGKLLHNRSAKSVKSAQKVLAKEDAVQQLTILAGQRSTWSNANDEHKALQKEEHIRILQKGLGIYYDAEAKPVFSPNNEKTGSQINSAIMASLHQKQGQEFDQIIDEIAKEQKTKVITILKREELATKYEYCDNIAAILFGSVECSDLDRLYVENLAKKYSALRHKVVQYNLSKKFGDSWYSRSDEDRQRHVAKLFSELKELQDQGKVASMDARMGDTLQNVSMYQCLGENRLQFGRRMSSSQPYSEETIPKETGVFAALNSRYFGEYAAVLDHAHKVGEINPDMLLVLLKTETFAVEQADNLRIACFLSGLLERIAAAVGKRHDEDLIRVENLAKCIVSNHCLLWRHRHYGKQAKPKSDIYCNDTSSLSEWAECAVKEMLLRHFDERFTMLSILLDDLRELREVADLMNDEKQYKRLSALQNKQRWLLFESPGDRDDNIAILEEAAAIQMCLLYESQVKTNKPADNESISTILTERLLHLQEKELAYFIKNIESASKEELMKVYSDEQESRNTESCKNVAKVLTSYTGVWSDDLIIAEIETKYRLLESLMFSTGQLDAATQAKLVQDLKHQTETLRLAGDVTELSNLYSSVFADEMSFSVIFGDNLFEFSKKIVDFQSGVYSIAEDEVVVKNPLAALTERKEEEKQAA</sequence>
<keyword evidence="3" id="KW-1185">Reference proteome</keyword>
<protein>
    <submittedName>
        <fullName evidence="2">Uncharacterized protein</fullName>
    </submittedName>
</protein>
<dbReference type="EMBL" id="VXIV02003481">
    <property type="protein sequence ID" value="KAF6016722.1"/>
    <property type="molecule type" value="Genomic_DNA"/>
</dbReference>
<organism evidence="2 3">
    <name type="scientific">Bugula neritina</name>
    <name type="common">Brown bryozoan</name>
    <name type="synonym">Sertularia neritina</name>
    <dbReference type="NCBI Taxonomy" id="10212"/>
    <lineage>
        <taxon>Eukaryota</taxon>
        <taxon>Metazoa</taxon>
        <taxon>Spiralia</taxon>
        <taxon>Lophotrochozoa</taxon>
        <taxon>Bryozoa</taxon>
        <taxon>Gymnolaemata</taxon>
        <taxon>Cheilostomatida</taxon>
        <taxon>Flustrina</taxon>
        <taxon>Buguloidea</taxon>
        <taxon>Bugulidae</taxon>
        <taxon>Bugula</taxon>
    </lineage>
</organism>
<evidence type="ECO:0000313" key="2">
    <source>
        <dbReference type="EMBL" id="KAF6016722.1"/>
    </source>
</evidence>
<proteinExistence type="predicted"/>
<gene>
    <name evidence="2" type="ORF">EB796_024969</name>
</gene>
<dbReference type="Proteomes" id="UP000593567">
    <property type="component" value="Unassembled WGS sequence"/>
</dbReference>